<reference evidence="2" key="1">
    <citation type="journal article" date="2023" name="Science">
        <title>Genome structures resolve the early diversification of teleost fishes.</title>
        <authorList>
            <person name="Parey E."/>
            <person name="Louis A."/>
            <person name="Montfort J."/>
            <person name="Bouchez O."/>
            <person name="Roques C."/>
            <person name="Iampietro C."/>
            <person name="Lluch J."/>
            <person name="Castinel A."/>
            <person name="Donnadieu C."/>
            <person name="Desvignes T."/>
            <person name="Floi Bucao C."/>
            <person name="Jouanno E."/>
            <person name="Wen M."/>
            <person name="Mejri S."/>
            <person name="Dirks R."/>
            <person name="Jansen H."/>
            <person name="Henkel C."/>
            <person name="Chen W.J."/>
            <person name="Zahm M."/>
            <person name="Cabau C."/>
            <person name="Klopp C."/>
            <person name="Thompson A.W."/>
            <person name="Robinson-Rechavi M."/>
            <person name="Braasch I."/>
            <person name="Lecointre G."/>
            <person name="Bobe J."/>
            <person name="Postlethwait J.H."/>
            <person name="Berthelot C."/>
            <person name="Roest Crollius H."/>
            <person name="Guiguen Y."/>
        </authorList>
    </citation>
    <scope>NUCLEOTIDE SEQUENCE</scope>
    <source>
        <strain evidence="2">NC1722</strain>
    </source>
</reference>
<proteinExistence type="predicted"/>
<keyword evidence="3" id="KW-1185">Reference proteome</keyword>
<evidence type="ECO:0000313" key="2">
    <source>
        <dbReference type="EMBL" id="KAJ8407865.1"/>
    </source>
</evidence>
<comment type="caution">
    <text evidence="2">The sequence shown here is derived from an EMBL/GenBank/DDBJ whole genome shotgun (WGS) entry which is preliminary data.</text>
</comment>
<evidence type="ECO:0000256" key="1">
    <source>
        <dbReference type="SAM" id="MobiDB-lite"/>
    </source>
</evidence>
<dbReference type="Proteomes" id="UP001221898">
    <property type="component" value="Unassembled WGS sequence"/>
</dbReference>
<feature type="region of interest" description="Disordered" evidence="1">
    <location>
        <begin position="1"/>
        <end position="23"/>
    </location>
</feature>
<sequence length="105" mass="11996">MAALNSTPVRPDGSSPRPWPDAVLRSKVNQRETWLGPWFLLEEHVQIPTQTDLENVELPVRTCPLLLAFSDCFRNQIHTDARGGHPQVGGRGEKLRRVIYDRRRA</sequence>
<dbReference type="AlphaFoldDB" id="A0AAD7WSY9"/>
<gene>
    <name evidence="2" type="ORF">AAFF_G00269090</name>
</gene>
<name>A0AAD7WSY9_9TELE</name>
<protein>
    <submittedName>
        <fullName evidence="2">Uncharacterized protein</fullName>
    </submittedName>
</protein>
<dbReference type="EMBL" id="JAINUG010000037">
    <property type="protein sequence ID" value="KAJ8407865.1"/>
    <property type="molecule type" value="Genomic_DNA"/>
</dbReference>
<accession>A0AAD7WSY9</accession>
<evidence type="ECO:0000313" key="3">
    <source>
        <dbReference type="Proteomes" id="UP001221898"/>
    </source>
</evidence>
<organism evidence="2 3">
    <name type="scientific">Aldrovandia affinis</name>
    <dbReference type="NCBI Taxonomy" id="143900"/>
    <lineage>
        <taxon>Eukaryota</taxon>
        <taxon>Metazoa</taxon>
        <taxon>Chordata</taxon>
        <taxon>Craniata</taxon>
        <taxon>Vertebrata</taxon>
        <taxon>Euteleostomi</taxon>
        <taxon>Actinopterygii</taxon>
        <taxon>Neopterygii</taxon>
        <taxon>Teleostei</taxon>
        <taxon>Notacanthiformes</taxon>
        <taxon>Halosauridae</taxon>
        <taxon>Aldrovandia</taxon>
    </lineage>
</organism>